<evidence type="ECO:0000256" key="4">
    <source>
        <dbReference type="ARBA" id="ARBA00018170"/>
    </source>
</evidence>
<keyword evidence="14" id="KW-1185">Reference proteome</keyword>
<evidence type="ECO:0000256" key="11">
    <source>
        <dbReference type="ARBA" id="ARBA00032985"/>
    </source>
</evidence>
<dbReference type="EMBL" id="CP059267">
    <property type="protein sequence ID" value="QLQ78450.1"/>
    <property type="molecule type" value="Genomic_DNA"/>
</dbReference>
<name>A0A7H9HM91_9SACH</name>
<sequence length="97" mass="11487">MSKLLKLGSITLVSTALATSYYFYAVDRDGYHYNRSVWKKVSDRTRGLLDRKQDLERSTPHTTELREVVQRPMSETFKDLWNEQIREIVKWVYSLGN</sequence>
<evidence type="ECO:0000256" key="8">
    <source>
        <dbReference type="ARBA" id="ARBA00023128"/>
    </source>
</evidence>
<proteinExistence type="inferred from homology"/>
<dbReference type="GO" id="GO:0042407">
    <property type="term" value="P:cristae formation"/>
    <property type="evidence" value="ECO:0007669"/>
    <property type="project" value="InterPro"/>
</dbReference>
<dbReference type="OrthoDB" id="4037694at2759"/>
<evidence type="ECO:0000256" key="1">
    <source>
        <dbReference type="ARBA" id="ARBA00002689"/>
    </source>
</evidence>
<evidence type="ECO:0000256" key="12">
    <source>
        <dbReference type="RuleBase" id="RU363010"/>
    </source>
</evidence>
<keyword evidence="6 12" id="KW-0999">Mitochondrion inner membrane</keyword>
<evidence type="ECO:0000256" key="7">
    <source>
        <dbReference type="ARBA" id="ARBA00022989"/>
    </source>
</evidence>
<dbReference type="GO" id="GO:0044284">
    <property type="term" value="C:mitochondrial crista junction"/>
    <property type="evidence" value="ECO:0007669"/>
    <property type="project" value="InterPro"/>
</dbReference>
<dbReference type="AlphaFoldDB" id="A0A7H9HM91"/>
<keyword evidence="5" id="KW-0812">Transmembrane</keyword>
<evidence type="ECO:0000256" key="2">
    <source>
        <dbReference type="ARBA" id="ARBA00004434"/>
    </source>
</evidence>
<evidence type="ECO:0000256" key="5">
    <source>
        <dbReference type="ARBA" id="ARBA00022692"/>
    </source>
</evidence>
<evidence type="ECO:0000256" key="10">
    <source>
        <dbReference type="ARBA" id="ARBA00032159"/>
    </source>
</evidence>
<evidence type="ECO:0000313" key="13">
    <source>
        <dbReference type="EMBL" id="QLQ78450.1"/>
    </source>
</evidence>
<protein>
    <recommendedName>
        <fullName evidence="4 12">MICOS complex subunit MIC12</fullName>
    </recommendedName>
    <alternativeName>
        <fullName evidence="11 12">Altered inheritance of mitochondria protein 5, mitochondrial</fullName>
    </alternativeName>
    <alternativeName>
        <fullName evidence="10 12">Found in mitochondrial proteome protein 51</fullName>
    </alternativeName>
</protein>
<evidence type="ECO:0000313" key="14">
    <source>
        <dbReference type="Proteomes" id="UP000510647"/>
    </source>
</evidence>
<evidence type="ECO:0000256" key="3">
    <source>
        <dbReference type="ARBA" id="ARBA00009188"/>
    </source>
</evidence>
<dbReference type="InterPro" id="IPR031463">
    <property type="entry name" value="Mic12"/>
</dbReference>
<dbReference type="Pfam" id="PF17050">
    <property type="entry name" value="AIM5"/>
    <property type="match status" value="1"/>
</dbReference>
<evidence type="ECO:0000256" key="9">
    <source>
        <dbReference type="ARBA" id="ARBA00023136"/>
    </source>
</evidence>
<dbReference type="Proteomes" id="UP000510647">
    <property type="component" value="Chromosome 1"/>
</dbReference>
<accession>A0A7H9HM91</accession>
<comment type="similarity">
    <text evidence="3 12">Belongs to the MICOS complex subunit Mic12 family.</text>
</comment>
<organism evidence="13 14">
    <name type="scientific">Torulaspora globosa</name>
    <dbReference type="NCBI Taxonomy" id="48254"/>
    <lineage>
        <taxon>Eukaryota</taxon>
        <taxon>Fungi</taxon>
        <taxon>Dikarya</taxon>
        <taxon>Ascomycota</taxon>
        <taxon>Saccharomycotina</taxon>
        <taxon>Saccharomycetes</taxon>
        <taxon>Saccharomycetales</taxon>
        <taxon>Saccharomycetaceae</taxon>
        <taxon>Torulaspora</taxon>
    </lineage>
</organism>
<dbReference type="GO" id="GO:0061617">
    <property type="term" value="C:MICOS complex"/>
    <property type="evidence" value="ECO:0007669"/>
    <property type="project" value="UniProtKB-UniRule"/>
</dbReference>
<keyword evidence="9" id="KW-0472">Membrane</keyword>
<evidence type="ECO:0000256" key="6">
    <source>
        <dbReference type="ARBA" id="ARBA00022792"/>
    </source>
</evidence>
<comment type="function">
    <text evidence="1 12">Component of the MICOS complex, a large protein complex of the mitochondrial inner membrane that plays crucial roles in the maintenance of crista junctions, inner membrane architecture, and formation of contact sites to the outer membrane.</text>
</comment>
<gene>
    <name evidence="13" type="ORF">HG537_0A06970</name>
</gene>
<reference evidence="13 14" key="1">
    <citation type="submission" date="2020-06" db="EMBL/GenBank/DDBJ databases">
        <title>The yeast mating-type switching endonuclease HO is a domesticated member of an unorthodox homing genetic element family.</title>
        <authorList>
            <person name="Coughlan A.Y."/>
            <person name="Lombardi L."/>
            <person name="Braun-Galleani S."/>
            <person name="Martos A.R."/>
            <person name="Galeote V."/>
            <person name="Bigey F."/>
            <person name="Dequin S."/>
            <person name="Byrne K.P."/>
            <person name="Wolfe K.H."/>
        </authorList>
    </citation>
    <scope>NUCLEOTIDE SEQUENCE [LARGE SCALE GENOMIC DNA]</scope>
    <source>
        <strain evidence="13 14">CBS2947</strain>
    </source>
</reference>
<keyword evidence="8 12" id="KW-0496">Mitochondrion</keyword>
<keyword evidence="7" id="KW-1133">Transmembrane helix</keyword>
<comment type="subcellular location">
    <subcellularLocation>
        <location evidence="2 12">Mitochondrion inner membrane</location>
        <topology evidence="2 12">Single-pass membrane protein</topology>
    </subcellularLocation>
</comment>
<comment type="subunit">
    <text evidence="12">Component of the mitochondrial contact site and cristae organizing system (MICOS) complex.</text>
</comment>